<dbReference type="PRINTS" id="PR00080">
    <property type="entry name" value="SDRFAMILY"/>
</dbReference>
<dbReference type="InterPro" id="IPR020904">
    <property type="entry name" value="Sc_DH/Rdtase_CS"/>
</dbReference>
<dbReference type="RefSeq" id="WP_304560686.1">
    <property type="nucleotide sequence ID" value="NZ_JAUQSZ010000004.1"/>
</dbReference>
<dbReference type="CDD" id="cd05233">
    <property type="entry name" value="SDR_c"/>
    <property type="match status" value="1"/>
</dbReference>
<sequence>MAARPIFDLTGRVALVTGASSGLGERFATILAEGGAAVVLAARRTDRLDQTVAAITAAGGRAIAVAMDVADEASTIAAYDAAEAAFGTVDTIVANAGMNSEGSALDLPVAEFDRVMSVNLRGVFLTAREGARRLIAAGSQDRQNGRIVITASITAHKVDAGLAAYSASKAGVVQMGKVLARDWVRKGINVNMICPGYIKTEINGDWFETEAGAKQIGKFPRRRIMAQDELDTMLLYLASDASAGVTGASFTLDDGQSL</sequence>
<evidence type="ECO:0000256" key="3">
    <source>
        <dbReference type="RuleBase" id="RU000363"/>
    </source>
</evidence>
<comment type="similarity">
    <text evidence="1 3">Belongs to the short-chain dehydrogenases/reductases (SDR) family.</text>
</comment>
<evidence type="ECO:0000313" key="5">
    <source>
        <dbReference type="Proteomes" id="UP001176468"/>
    </source>
</evidence>
<evidence type="ECO:0000256" key="1">
    <source>
        <dbReference type="ARBA" id="ARBA00006484"/>
    </source>
</evidence>
<dbReference type="Proteomes" id="UP001176468">
    <property type="component" value="Unassembled WGS sequence"/>
</dbReference>
<keyword evidence="5" id="KW-1185">Reference proteome</keyword>
<dbReference type="InterPro" id="IPR036291">
    <property type="entry name" value="NAD(P)-bd_dom_sf"/>
</dbReference>
<name>A0ABT8ZXB9_9SPHN</name>
<dbReference type="PANTHER" id="PTHR42760">
    <property type="entry name" value="SHORT-CHAIN DEHYDROGENASES/REDUCTASES FAMILY MEMBER"/>
    <property type="match status" value="1"/>
</dbReference>
<reference evidence="4" key="1">
    <citation type="submission" date="2023-07" db="EMBL/GenBank/DDBJ databases">
        <authorList>
            <person name="Kim M.K."/>
        </authorList>
    </citation>
    <scope>NUCLEOTIDE SEQUENCE</scope>
    <source>
        <strain evidence="4">CA1-15</strain>
    </source>
</reference>
<dbReference type="InterPro" id="IPR002347">
    <property type="entry name" value="SDR_fam"/>
</dbReference>
<evidence type="ECO:0000256" key="2">
    <source>
        <dbReference type="ARBA" id="ARBA00023002"/>
    </source>
</evidence>
<dbReference type="PRINTS" id="PR00081">
    <property type="entry name" value="GDHRDH"/>
</dbReference>
<gene>
    <name evidence="4" type="ORF">Q5H94_07765</name>
</gene>
<dbReference type="EMBL" id="JAUQSZ010000004">
    <property type="protein sequence ID" value="MDO7842219.1"/>
    <property type="molecule type" value="Genomic_DNA"/>
</dbReference>
<proteinExistence type="inferred from homology"/>
<protein>
    <submittedName>
        <fullName evidence="4">SDR family NAD(P)-dependent oxidoreductase</fullName>
    </submittedName>
</protein>
<dbReference type="SUPFAM" id="SSF51735">
    <property type="entry name" value="NAD(P)-binding Rossmann-fold domains"/>
    <property type="match status" value="1"/>
</dbReference>
<dbReference type="Pfam" id="PF00106">
    <property type="entry name" value="adh_short"/>
    <property type="match status" value="1"/>
</dbReference>
<dbReference type="PROSITE" id="PS00061">
    <property type="entry name" value="ADH_SHORT"/>
    <property type="match status" value="1"/>
</dbReference>
<dbReference type="Gene3D" id="3.40.50.720">
    <property type="entry name" value="NAD(P)-binding Rossmann-like Domain"/>
    <property type="match status" value="1"/>
</dbReference>
<dbReference type="PANTHER" id="PTHR42760:SF133">
    <property type="entry name" value="3-OXOACYL-[ACYL-CARRIER-PROTEIN] REDUCTASE"/>
    <property type="match status" value="1"/>
</dbReference>
<keyword evidence="2" id="KW-0560">Oxidoreductase</keyword>
<evidence type="ECO:0000313" key="4">
    <source>
        <dbReference type="EMBL" id="MDO7842219.1"/>
    </source>
</evidence>
<comment type="caution">
    <text evidence="4">The sequence shown here is derived from an EMBL/GenBank/DDBJ whole genome shotgun (WGS) entry which is preliminary data.</text>
</comment>
<accession>A0ABT8ZXB9</accession>
<organism evidence="4 5">
    <name type="scientific">Sphingomonas immobilis</name>
    <dbReference type="NCBI Taxonomy" id="3063997"/>
    <lineage>
        <taxon>Bacteria</taxon>
        <taxon>Pseudomonadati</taxon>
        <taxon>Pseudomonadota</taxon>
        <taxon>Alphaproteobacteria</taxon>
        <taxon>Sphingomonadales</taxon>
        <taxon>Sphingomonadaceae</taxon>
        <taxon>Sphingomonas</taxon>
    </lineage>
</organism>